<keyword evidence="8" id="KW-0732">Signal</keyword>
<dbReference type="InterPro" id="IPR001789">
    <property type="entry name" value="Sig_transdc_resp-reg_receiver"/>
</dbReference>
<evidence type="ECO:0000313" key="12">
    <source>
        <dbReference type="EMBL" id="GET33853.1"/>
    </source>
</evidence>
<evidence type="ECO:0000256" key="5">
    <source>
        <dbReference type="ARBA" id="ARBA00023125"/>
    </source>
</evidence>
<dbReference type="SMART" id="SM00388">
    <property type="entry name" value="HisKA"/>
    <property type="match status" value="1"/>
</dbReference>
<accession>A0A5M4B221</accession>
<dbReference type="SMART" id="SM00342">
    <property type="entry name" value="HTH_ARAC"/>
    <property type="match status" value="1"/>
</dbReference>
<dbReference type="SMART" id="SM00387">
    <property type="entry name" value="HATPase_c"/>
    <property type="match status" value="1"/>
</dbReference>
<dbReference type="SUPFAM" id="SSF46689">
    <property type="entry name" value="Homeodomain-like"/>
    <property type="match status" value="1"/>
</dbReference>
<dbReference type="CDD" id="cd00075">
    <property type="entry name" value="HATPase"/>
    <property type="match status" value="1"/>
</dbReference>
<name>A0A5M4B221_9BACT</name>
<dbReference type="Gene3D" id="2.130.10.10">
    <property type="entry name" value="YVTN repeat-like/Quinoprotein amine dehydrogenase"/>
    <property type="match status" value="2"/>
</dbReference>
<feature type="chain" id="PRO_5024353179" description="histidine kinase" evidence="8">
    <location>
        <begin position="20"/>
        <end position="1346"/>
    </location>
</feature>
<dbReference type="GO" id="GO:0003700">
    <property type="term" value="F:DNA-binding transcription factor activity"/>
    <property type="evidence" value="ECO:0007669"/>
    <property type="project" value="InterPro"/>
</dbReference>
<organism evidence="12 13">
    <name type="scientific">Prolixibacter bellariivorans</name>
    <dbReference type="NCBI Taxonomy" id="314319"/>
    <lineage>
        <taxon>Bacteria</taxon>
        <taxon>Pseudomonadati</taxon>
        <taxon>Bacteroidota</taxon>
        <taxon>Bacteroidia</taxon>
        <taxon>Marinilabiliales</taxon>
        <taxon>Prolixibacteraceae</taxon>
        <taxon>Prolixibacter</taxon>
    </lineage>
</organism>
<dbReference type="PANTHER" id="PTHR43547:SF2">
    <property type="entry name" value="HYBRID SIGNAL TRANSDUCTION HISTIDINE KINASE C"/>
    <property type="match status" value="1"/>
</dbReference>
<evidence type="ECO:0000256" key="3">
    <source>
        <dbReference type="ARBA" id="ARBA00022553"/>
    </source>
</evidence>
<feature type="modified residue" description="4-aspartylphosphate" evidence="7">
    <location>
        <position position="1144"/>
    </location>
</feature>
<dbReference type="PROSITE" id="PS01124">
    <property type="entry name" value="HTH_ARAC_FAMILY_2"/>
    <property type="match status" value="1"/>
</dbReference>
<dbReference type="InterPro" id="IPR011006">
    <property type="entry name" value="CheY-like_superfamily"/>
</dbReference>
<evidence type="ECO:0000256" key="8">
    <source>
        <dbReference type="SAM" id="SignalP"/>
    </source>
</evidence>
<dbReference type="Pfam" id="PF07494">
    <property type="entry name" value="Reg_prop"/>
    <property type="match status" value="3"/>
</dbReference>
<dbReference type="Pfam" id="PF07495">
    <property type="entry name" value="Y_Y_Y"/>
    <property type="match status" value="1"/>
</dbReference>
<keyword evidence="4" id="KW-0805">Transcription regulation</keyword>
<keyword evidence="5" id="KW-0238">DNA-binding</keyword>
<dbReference type="InterPro" id="IPR013783">
    <property type="entry name" value="Ig-like_fold"/>
</dbReference>
<evidence type="ECO:0000313" key="13">
    <source>
        <dbReference type="Proteomes" id="UP000391834"/>
    </source>
</evidence>
<dbReference type="SUPFAM" id="SSF63829">
    <property type="entry name" value="Calcium-dependent phosphotriesterase"/>
    <property type="match status" value="1"/>
</dbReference>
<dbReference type="Gene3D" id="1.10.10.60">
    <property type="entry name" value="Homeodomain-like"/>
    <property type="match status" value="1"/>
</dbReference>
<dbReference type="CDD" id="cd00082">
    <property type="entry name" value="HisKA"/>
    <property type="match status" value="1"/>
</dbReference>
<dbReference type="Pfam" id="PF02518">
    <property type="entry name" value="HATPase_c"/>
    <property type="match status" value="1"/>
</dbReference>
<proteinExistence type="predicted"/>
<keyword evidence="13" id="KW-1185">Reference proteome</keyword>
<dbReference type="FunFam" id="1.10.287.130:FF:000045">
    <property type="entry name" value="Two-component system sensor histidine kinase/response regulator"/>
    <property type="match status" value="1"/>
</dbReference>
<dbReference type="CDD" id="cd17574">
    <property type="entry name" value="REC_OmpR"/>
    <property type="match status" value="1"/>
</dbReference>
<feature type="domain" description="HTH araC/xylS-type" evidence="9">
    <location>
        <begin position="1244"/>
        <end position="1343"/>
    </location>
</feature>
<dbReference type="InterPro" id="IPR003661">
    <property type="entry name" value="HisK_dim/P_dom"/>
</dbReference>
<dbReference type="InterPro" id="IPR004358">
    <property type="entry name" value="Sig_transdc_His_kin-like_C"/>
</dbReference>
<dbReference type="EMBL" id="BLAX01000001">
    <property type="protein sequence ID" value="GET33853.1"/>
    <property type="molecule type" value="Genomic_DNA"/>
</dbReference>
<evidence type="ECO:0000259" key="11">
    <source>
        <dbReference type="PROSITE" id="PS50110"/>
    </source>
</evidence>
<dbReference type="Pfam" id="PF00072">
    <property type="entry name" value="Response_reg"/>
    <property type="match status" value="1"/>
</dbReference>
<dbReference type="GO" id="GO:0000155">
    <property type="term" value="F:phosphorelay sensor kinase activity"/>
    <property type="evidence" value="ECO:0007669"/>
    <property type="project" value="InterPro"/>
</dbReference>
<dbReference type="Pfam" id="PF12833">
    <property type="entry name" value="HTH_18"/>
    <property type="match status" value="1"/>
</dbReference>
<dbReference type="PROSITE" id="PS50109">
    <property type="entry name" value="HIS_KIN"/>
    <property type="match status" value="1"/>
</dbReference>
<dbReference type="Gene3D" id="2.60.40.10">
    <property type="entry name" value="Immunoglobulins"/>
    <property type="match status" value="1"/>
</dbReference>
<feature type="domain" description="Histidine kinase" evidence="10">
    <location>
        <begin position="820"/>
        <end position="1055"/>
    </location>
</feature>
<dbReference type="InterPro" id="IPR036890">
    <property type="entry name" value="HATPase_C_sf"/>
</dbReference>
<dbReference type="SUPFAM" id="SSF47384">
    <property type="entry name" value="Homodimeric domain of signal transducing histidine kinase"/>
    <property type="match status" value="1"/>
</dbReference>
<protein>
    <recommendedName>
        <fullName evidence="2">histidine kinase</fullName>
        <ecNumber evidence="2">2.7.13.3</ecNumber>
    </recommendedName>
</protein>
<dbReference type="Gene3D" id="1.10.287.130">
    <property type="match status" value="1"/>
</dbReference>
<dbReference type="InterPro" id="IPR015943">
    <property type="entry name" value="WD40/YVTN_repeat-like_dom_sf"/>
</dbReference>
<dbReference type="Proteomes" id="UP000391834">
    <property type="component" value="Unassembled WGS sequence"/>
</dbReference>
<reference evidence="12 13" key="1">
    <citation type="submission" date="2019-10" db="EMBL/GenBank/DDBJ databases">
        <title>Prolixibacter strains distinguished by the presence of nitrate reductase genes were adept at nitrate-dependent anaerobic corrosion of metallic iron and carbon steel.</title>
        <authorList>
            <person name="Iino T."/>
            <person name="Shono N."/>
            <person name="Ito K."/>
            <person name="Nakamura R."/>
            <person name="Sueoka K."/>
            <person name="Harayama S."/>
            <person name="Ohkuma M."/>
        </authorList>
    </citation>
    <scope>NUCLEOTIDE SEQUENCE [LARGE SCALE GENOMIC DNA]</scope>
    <source>
        <strain evidence="12 13">JCM 13498</strain>
    </source>
</reference>
<dbReference type="EC" id="2.7.13.3" evidence="2"/>
<evidence type="ECO:0000256" key="6">
    <source>
        <dbReference type="ARBA" id="ARBA00023163"/>
    </source>
</evidence>
<evidence type="ECO:0000256" key="2">
    <source>
        <dbReference type="ARBA" id="ARBA00012438"/>
    </source>
</evidence>
<dbReference type="InterPro" id="IPR009057">
    <property type="entry name" value="Homeodomain-like_sf"/>
</dbReference>
<dbReference type="InterPro" id="IPR011123">
    <property type="entry name" value="Y_Y_Y"/>
</dbReference>
<evidence type="ECO:0000256" key="1">
    <source>
        <dbReference type="ARBA" id="ARBA00000085"/>
    </source>
</evidence>
<dbReference type="InterPro" id="IPR018060">
    <property type="entry name" value="HTH_AraC"/>
</dbReference>
<dbReference type="PROSITE" id="PS50110">
    <property type="entry name" value="RESPONSE_REGULATORY"/>
    <property type="match status" value="1"/>
</dbReference>
<dbReference type="RefSeq" id="WP_025864544.1">
    <property type="nucleotide sequence ID" value="NZ_BLAX01000001.1"/>
</dbReference>
<comment type="catalytic activity">
    <reaction evidence="1">
        <text>ATP + protein L-histidine = ADP + protein N-phospho-L-histidine.</text>
        <dbReference type="EC" id="2.7.13.3"/>
    </reaction>
</comment>
<sequence>MKRRFVFLFTLLLAFSIYGKGESFNETGFEESPVISNDISNQEVTSFAEDAFGHIWISTIRGLNKYNGYEFHQYFKTNDSLSLCENRIQHLYNDSKNRLWVATVNGVCRYNDQDCFEQIPIESDSKNAFQFFENNDGKLFLSLNYQICVYEPGKNKFVPVIDSLSWEHSITQCFVDKSNNIWLVTPHEVRCCSSHTYKIKKQLKPTRFITFSYLTKDGKLWLASWDHLEIYDTRTETYQSVPKEITNHPVLGKAIITGMYPYNNSSFLIKTQKDGVFLYNKFTGTVVHQSENGFPFEMPNVEITTFFTDSQKNLWIGSYDQGFTVRYSYKERFNNNNYLRSKLDGISVTSVTPDKENNLWIVTRSHSVQIYRNDTKKLQQIPLESLSPHWSPFQHRVRKVFVDRENNIWLLSDWLLLKARYHKGKLEIKKDWYFPTGIMCITQDPRGTIWLGGRNENIYVMRKGENRFELFPLYGKGFKFTPKMITLSTGQVLVATFEEDLQLIDPDTWKVSTIPILKYIKSSKFIPVSLYEDTVGDIWIGTIANGLFRYSTKNRKMEALQGTACPDISSITEDALGNIWVGTLYGLSKYDRTTGHFINYYKEDGIGGNQFNEQSVCRLPDNSLIFGGTHGLTFFNPVDITYKRNIPLVFEDLKIHNKLEHPFVSRNIDKHLSFNPKIDLKHSENSFTISFAALDYCEFERVHYLYKLEGFDKMWIDANNNHEAYYSNVPAGKYTFRVKIYNKERNINETENSIAVRVRPAPWLSWPAILAYIVILVLILKLSVNTYRRIKTERDKAIQAEREKEQEQRVNKMNMSFFSNLSHEFRTPLTMISGPVSMLCSDETIQGENKQLLSIVRRSVNRMLRLVNQLMDFNKLENDTLKLKVEPTDMINELKRSIDIFHLNAREKGIKLNTYGLEDSYVAWIDSDKLEKITANLISNALKFTPPGGEIDISFDTITRDKAARMFPLTEKDIDIQYAKISVADTGKGIPDDKLEKVFERFYQLNNQSNEFYNWGTGIGLYYAQRLTQLHHGFIKAGNRERGGAVFTFIVPVSEIAYSEEERMAPASDDIETAYIQQTEEQTQVIAPPPSKNKPKVLIIDDDTEIVHYLRSILSVQYHVEYKFDADSAYKSLKVLEPDLILCDVVMPGTDGFEFCRMVKENLSFSHIPVILVTAKATVENQVEGLNTGADAYVTKPFDPSYLVALINSQLNNRKKLQNLLGSTTKGEKIDKELLTPHDNSFMTNLYELMENELSNSELNVNRMTEVLKISRTKFYYKVKGLTGKNPNVFFKTYKLNRAAELLNEGKLNISEIADMTGFSTPSHFSVSFKKQFGVSPSEFVRKNHG</sequence>
<dbReference type="Pfam" id="PF00512">
    <property type="entry name" value="HisKA"/>
    <property type="match status" value="1"/>
</dbReference>
<dbReference type="OrthoDB" id="717811at2"/>
<evidence type="ECO:0000256" key="4">
    <source>
        <dbReference type="ARBA" id="ARBA00023015"/>
    </source>
</evidence>
<evidence type="ECO:0000256" key="7">
    <source>
        <dbReference type="PROSITE-ProRule" id="PRU00169"/>
    </source>
</evidence>
<dbReference type="SMART" id="SM00448">
    <property type="entry name" value="REC"/>
    <property type="match status" value="1"/>
</dbReference>
<dbReference type="Gene3D" id="3.30.565.10">
    <property type="entry name" value="Histidine kinase-like ATPase, C-terminal domain"/>
    <property type="match status" value="1"/>
</dbReference>
<dbReference type="PANTHER" id="PTHR43547">
    <property type="entry name" value="TWO-COMPONENT HISTIDINE KINASE"/>
    <property type="match status" value="1"/>
</dbReference>
<dbReference type="InterPro" id="IPR011110">
    <property type="entry name" value="Reg_prop"/>
</dbReference>
<evidence type="ECO:0000259" key="10">
    <source>
        <dbReference type="PROSITE" id="PS50109"/>
    </source>
</evidence>
<evidence type="ECO:0000259" key="9">
    <source>
        <dbReference type="PROSITE" id="PS01124"/>
    </source>
</evidence>
<dbReference type="GO" id="GO:0043565">
    <property type="term" value="F:sequence-specific DNA binding"/>
    <property type="evidence" value="ECO:0007669"/>
    <property type="project" value="InterPro"/>
</dbReference>
<dbReference type="InterPro" id="IPR005467">
    <property type="entry name" value="His_kinase_dom"/>
</dbReference>
<keyword evidence="12" id="KW-0808">Transferase</keyword>
<keyword evidence="12" id="KW-0418">Kinase</keyword>
<dbReference type="PRINTS" id="PR00344">
    <property type="entry name" value="BCTRLSENSOR"/>
</dbReference>
<keyword evidence="3 7" id="KW-0597">Phosphoprotein</keyword>
<comment type="caution">
    <text evidence="12">The sequence shown here is derived from an EMBL/GenBank/DDBJ whole genome shotgun (WGS) entry which is preliminary data.</text>
</comment>
<dbReference type="SUPFAM" id="SSF52172">
    <property type="entry name" value="CheY-like"/>
    <property type="match status" value="1"/>
</dbReference>
<dbReference type="PROSITE" id="PS00041">
    <property type="entry name" value="HTH_ARAC_FAMILY_1"/>
    <property type="match status" value="1"/>
</dbReference>
<dbReference type="InterPro" id="IPR003594">
    <property type="entry name" value="HATPase_dom"/>
</dbReference>
<dbReference type="InterPro" id="IPR018062">
    <property type="entry name" value="HTH_AraC-typ_CS"/>
</dbReference>
<keyword evidence="6" id="KW-0804">Transcription</keyword>
<feature type="domain" description="Response regulatory" evidence="11">
    <location>
        <begin position="1096"/>
        <end position="1211"/>
    </location>
</feature>
<dbReference type="SUPFAM" id="SSF55874">
    <property type="entry name" value="ATPase domain of HSP90 chaperone/DNA topoisomerase II/histidine kinase"/>
    <property type="match status" value="1"/>
</dbReference>
<feature type="signal peptide" evidence="8">
    <location>
        <begin position="1"/>
        <end position="19"/>
    </location>
</feature>
<dbReference type="SUPFAM" id="SSF69322">
    <property type="entry name" value="Tricorn protease domain 2"/>
    <property type="match status" value="1"/>
</dbReference>
<dbReference type="InterPro" id="IPR036097">
    <property type="entry name" value="HisK_dim/P_sf"/>
</dbReference>
<dbReference type="Gene3D" id="3.40.50.2300">
    <property type="match status" value="1"/>
</dbReference>
<gene>
    <name evidence="12" type="ORF">PbJCM13498_27160</name>
</gene>